<dbReference type="EMBL" id="SJST01000010">
    <property type="protein sequence ID" value="TCD11318.1"/>
    <property type="molecule type" value="Genomic_DNA"/>
</dbReference>
<protein>
    <submittedName>
        <fullName evidence="2">Uncharacterized protein</fullName>
    </submittedName>
</protein>
<sequence length="451" mass="45668">MAIDNFRGDADGDFRLDGEESVNRPGLSGADEIVVAQADDAPAGEFDDLAPVDAAPEPDPEAEAETAEAEVPSQIIPGPGNVVRLPSGVSLENVRVVGRDLVLRQPDGTEIVIVGGAVNIPTFYLGDILLPQETLVAALDASGIDIAAGPNGALVAVSGNPSSSGGDFDAVQGGIGPAPGILGLLPPTALQFPELENRELFAGLAESREALSIIRVNPDVPVVSDRGLVGGTDEPLDTENDTADVVIRAGTSPVVDLRFGSNLTGIAVLDSNGAVILDANGDPVVFNWVLAPDGQTIFGFVNGSATPFIKITVGLASNIPAGTEGAGVIVIELLQGFPHQFGVDADNFAIISGVPLVAEDGDGNTAQTTFNYVNIDDVPSVALVADAESPVFVTDDTDVVDAAGPVSFAGLFSPAFGGDGFLDLNDDNVPDAGALVYSLGIAGGNGTSSGL</sequence>
<evidence type="ECO:0000256" key="1">
    <source>
        <dbReference type="SAM" id="MobiDB-lite"/>
    </source>
</evidence>
<name>A0A4R0P753_9HYPH</name>
<feature type="compositionally biased region" description="Basic and acidic residues" evidence="1">
    <location>
        <begin position="1"/>
        <end position="22"/>
    </location>
</feature>
<keyword evidence="3" id="KW-1185">Reference proteome</keyword>
<dbReference type="OrthoDB" id="8335338at2"/>
<organism evidence="2 3">
    <name type="scientific">Oricola cellulosilytica</name>
    <dbReference type="NCBI Taxonomy" id="1429082"/>
    <lineage>
        <taxon>Bacteria</taxon>
        <taxon>Pseudomonadati</taxon>
        <taxon>Pseudomonadota</taxon>
        <taxon>Alphaproteobacteria</taxon>
        <taxon>Hyphomicrobiales</taxon>
        <taxon>Ahrensiaceae</taxon>
        <taxon>Oricola</taxon>
    </lineage>
</organism>
<gene>
    <name evidence="2" type="ORF">E0D97_17520</name>
</gene>
<proteinExistence type="predicted"/>
<accession>A0A4R0P753</accession>
<comment type="caution">
    <text evidence="2">The sequence shown here is derived from an EMBL/GenBank/DDBJ whole genome shotgun (WGS) entry which is preliminary data.</text>
</comment>
<evidence type="ECO:0000313" key="3">
    <source>
        <dbReference type="Proteomes" id="UP000291301"/>
    </source>
</evidence>
<dbReference type="Proteomes" id="UP000291301">
    <property type="component" value="Unassembled WGS sequence"/>
</dbReference>
<dbReference type="AlphaFoldDB" id="A0A4R0P753"/>
<dbReference type="RefSeq" id="WP_131571671.1">
    <property type="nucleotide sequence ID" value="NZ_SJST01000010.1"/>
</dbReference>
<feature type="non-terminal residue" evidence="2">
    <location>
        <position position="451"/>
    </location>
</feature>
<evidence type="ECO:0000313" key="2">
    <source>
        <dbReference type="EMBL" id="TCD11318.1"/>
    </source>
</evidence>
<feature type="compositionally biased region" description="Acidic residues" evidence="1">
    <location>
        <begin position="45"/>
        <end position="68"/>
    </location>
</feature>
<reference evidence="2 3" key="1">
    <citation type="journal article" date="2015" name="Antonie Van Leeuwenhoek">
        <title>Oricola cellulosilytica gen. nov., sp. nov., a cellulose-degrading bacterium of the family Phyllobacteriaceae isolated from surface seashore water, and emended descriptions of Mesorhizobium loti and Phyllobacterium myrsinacearum.</title>
        <authorList>
            <person name="Hameed A."/>
            <person name="Shahina M."/>
            <person name="Lai W.A."/>
            <person name="Lin S.Y."/>
            <person name="Young L.S."/>
            <person name="Liu Y.C."/>
            <person name="Hsu Y.H."/>
            <person name="Young C.C."/>
        </authorList>
    </citation>
    <scope>NUCLEOTIDE SEQUENCE [LARGE SCALE GENOMIC DNA]</scope>
    <source>
        <strain evidence="2 3">KCTC 52183</strain>
    </source>
</reference>
<feature type="region of interest" description="Disordered" evidence="1">
    <location>
        <begin position="1"/>
        <end position="70"/>
    </location>
</feature>